<organism evidence="1 2">
    <name type="scientific">Rotaria sordida</name>
    <dbReference type="NCBI Taxonomy" id="392033"/>
    <lineage>
        <taxon>Eukaryota</taxon>
        <taxon>Metazoa</taxon>
        <taxon>Spiralia</taxon>
        <taxon>Gnathifera</taxon>
        <taxon>Rotifera</taxon>
        <taxon>Eurotatoria</taxon>
        <taxon>Bdelloidea</taxon>
        <taxon>Philodinida</taxon>
        <taxon>Philodinidae</taxon>
        <taxon>Rotaria</taxon>
    </lineage>
</organism>
<dbReference type="EMBL" id="CAJOAX010025592">
    <property type="protein sequence ID" value="CAF4223278.1"/>
    <property type="molecule type" value="Genomic_DNA"/>
</dbReference>
<name>A0A820D990_9BILA</name>
<gene>
    <name evidence="1" type="ORF">OTI717_LOCUS39459</name>
</gene>
<evidence type="ECO:0000313" key="2">
    <source>
        <dbReference type="Proteomes" id="UP000663823"/>
    </source>
</evidence>
<proteinExistence type="predicted"/>
<dbReference type="AlphaFoldDB" id="A0A820D990"/>
<comment type="caution">
    <text evidence="1">The sequence shown here is derived from an EMBL/GenBank/DDBJ whole genome shotgun (WGS) entry which is preliminary data.</text>
</comment>
<protein>
    <submittedName>
        <fullName evidence="1">Uncharacterized protein</fullName>
    </submittedName>
</protein>
<reference evidence="1" key="1">
    <citation type="submission" date="2021-02" db="EMBL/GenBank/DDBJ databases">
        <authorList>
            <person name="Nowell W R."/>
        </authorList>
    </citation>
    <scope>NUCLEOTIDE SEQUENCE</scope>
</reference>
<evidence type="ECO:0000313" key="1">
    <source>
        <dbReference type="EMBL" id="CAF4223278.1"/>
    </source>
</evidence>
<sequence>MKKYHRRFIEVVNTQYISKLSIDERKIIFGNMVDLYKETWKGKNKPIKIDDPKLIDKYDLKESNGEIHANRFITSQPIEFVDVNGRV</sequence>
<dbReference type="Proteomes" id="UP000663823">
    <property type="component" value="Unassembled WGS sequence"/>
</dbReference>
<accession>A0A820D990</accession>